<organism evidence="1 2">
    <name type="scientific">Clostridium lentum</name>
    <dbReference type="NCBI Taxonomy" id="2763037"/>
    <lineage>
        <taxon>Bacteria</taxon>
        <taxon>Bacillati</taxon>
        <taxon>Bacillota</taxon>
        <taxon>Clostridia</taxon>
        <taxon>Eubacteriales</taxon>
        <taxon>Clostridiaceae</taxon>
        <taxon>Clostridium</taxon>
    </lineage>
</organism>
<proteinExistence type="predicted"/>
<comment type="caution">
    <text evidence="1">The sequence shown here is derived from an EMBL/GenBank/DDBJ whole genome shotgun (WGS) entry which is preliminary data.</text>
</comment>
<reference evidence="1" key="1">
    <citation type="submission" date="2020-08" db="EMBL/GenBank/DDBJ databases">
        <title>Genome public.</title>
        <authorList>
            <person name="Liu C."/>
            <person name="Sun Q."/>
        </authorList>
    </citation>
    <scope>NUCLEOTIDE SEQUENCE</scope>
    <source>
        <strain evidence="1">NSJ-42</strain>
    </source>
</reference>
<keyword evidence="2" id="KW-1185">Reference proteome</keyword>
<dbReference type="RefSeq" id="WP_186835217.1">
    <property type="nucleotide sequence ID" value="NZ_JACOOQ010000013.1"/>
</dbReference>
<evidence type="ECO:0000313" key="2">
    <source>
        <dbReference type="Proteomes" id="UP000662088"/>
    </source>
</evidence>
<evidence type="ECO:0000313" key="1">
    <source>
        <dbReference type="EMBL" id="MBC5640473.1"/>
    </source>
</evidence>
<name>A0A8I0AEC0_9CLOT</name>
<dbReference type="AlphaFoldDB" id="A0A8I0AEC0"/>
<protein>
    <submittedName>
        <fullName evidence="1">Uncharacterized protein</fullName>
    </submittedName>
</protein>
<accession>A0A8I0AEC0</accession>
<sequence>MELFKIKDLVFRKEDFLDDISEFEDILPIIEELQDGLSYEEIECVGVNDCCNETNKNYVVEIQGFIDSNDEFITKEELMTLGNIDEDMLDTFIITIHMCVNCGKWVLGILEDEI</sequence>
<dbReference type="Proteomes" id="UP000662088">
    <property type="component" value="Unassembled WGS sequence"/>
</dbReference>
<gene>
    <name evidence="1" type="ORF">H8R92_08585</name>
</gene>
<dbReference type="EMBL" id="JACOOQ010000013">
    <property type="protein sequence ID" value="MBC5640473.1"/>
    <property type="molecule type" value="Genomic_DNA"/>
</dbReference>